<dbReference type="EMBL" id="AWWV01007688">
    <property type="protein sequence ID" value="OMO95236.1"/>
    <property type="molecule type" value="Genomic_DNA"/>
</dbReference>
<sequence length="37" mass="4427">MEGEDEELDIGRYINHQNPYFVVKKSPKIRVNELAFF</sequence>
<accession>A0A1R3JK54</accession>
<name>A0A1R3JK54_COCAP</name>
<dbReference type="AlphaFoldDB" id="A0A1R3JK54"/>
<organism evidence="1 2">
    <name type="scientific">Corchorus capsularis</name>
    <name type="common">Jute</name>
    <dbReference type="NCBI Taxonomy" id="210143"/>
    <lineage>
        <taxon>Eukaryota</taxon>
        <taxon>Viridiplantae</taxon>
        <taxon>Streptophyta</taxon>
        <taxon>Embryophyta</taxon>
        <taxon>Tracheophyta</taxon>
        <taxon>Spermatophyta</taxon>
        <taxon>Magnoliopsida</taxon>
        <taxon>eudicotyledons</taxon>
        <taxon>Gunneridae</taxon>
        <taxon>Pentapetalae</taxon>
        <taxon>rosids</taxon>
        <taxon>malvids</taxon>
        <taxon>Malvales</taxon>
        <taxon>Malvaceae</taxon>
        <taxon>Grewioideae</taxon>
        <taxon>Apeibeae</taxon>
        <taxon>Corchorus</taxon>
    </lineage>
</organism>
<keyword evidence="2" id="KW-1185">Reference proteome</keyword>
<reference evidence="1 2" key="1">
    <citation type="submission" date="2013-09" db="EMBL/GenBank/DDBJ databases">
        <title>Corchorus capsularis genome sequencing.</title>
        <authorList>
            <person name="Alam M."/>
            <person name="Haque M.S."/>
            <person name="Islam M.S."/>
            <person name="Emdad E.M."/>
            <person name="Islam M.M."/>
            <person name="Ahmed B."/>
            <person name="Halim A."/>
            <person name="Hossen Q.M.M."/>
            <person name="Hossain M.Z."/>
            <person name="Ahmed R."/>
            <person name="Khan M.M."/>
            <person name="Islam R."/>
            <person name="Rashid M.M."/>
            <person name="Khan S.A."/>
            <person name="Rahman M.S."/>
            <person name="Alam M."/>
        </authorList>
    </citation>
    <scope>NUCLEOTIDE SEQUENCE [LARGE SCALE GENOMIC DNA]</scope>
    <source>
        <strain evidence="2">cv. CVL-1</strain>
        <tissue evidence="1">Whole seedling</tissue>
    </source>
</reference>
<protein>
    <submittedName>
        <fullName evidence="1">Uncharacterized protein</fullName>
    </submittedName>
</protein>
<proteinExistence type="predicted"/>
<evidence type="ECO:0000313" key="1">
    <source>
        <dbReference type="EMBL" id="OMO95236.1"/>
    </source>
</evidence>
<gene>
    <name evidence="1" type="ORF">CCACVL1_05484</name>
</gene>
<dbReference type="Gramene" id="OMO95236">
    <property type="protein sequence ID" value="OMO95236"/>
    <property type="gene ID" value="CCACVL1_05484"/>
</dbReference>
<dbReference type="Proteomes" id="UP000188268">
    <property type="component" value="Unassembled WGS sequence"/>
</dbReference>
<comment type="caution">
    <text evidence="1">The sequence shown here is derived from an EMBL/GenBank/DDBJ whole genome shotgun (WGS) entry which is preliminary data.</text>
</comment>
<evidence type="ECO:0000313" key="2">
    <source>
        <dbReference type="Proteomes" id="UP000188268"/>
    </source>
</evidence>